<dbReference type="AlphaFoldDB" id="A0A8H6U4J7"/>
<dbReference type="EMBL" id="WIGM01000104">
    <property type="protein sequence ID" value="KAF6840156.1"/>
    <property type="molecule type" value="Genomic_DNA"/>
</dbReference>
<organism evidence="3 4">
    <name type="scientific">Colletotrichum musicola</name>
    <dbReference type="NCBI Taxonomy" id="2175873"/>
    <lineage>
        <taxon>Eukaryota</taxon>
        <taxon>Fungi</taxon>
        <taxon>Dikarya</taxon>
        <taxon>Ascomycota</taxon>
        <taxon>Pezizomycotina</taxon>
        <taxon>Sordariomycetes</taxon>
        <taxon>Hypocreomycetidae</taxon>
        <taxon>Glomerellales</taxon>
        <taxon>Glomerellaceae</taxon>
        <taxon>Colletotrichum</taxon>
        <taxon>Colletotrichum orchidearum species complex</taxon>
    </lineage>
</organism>
<dbReference type="Proteomes" id="UP000639643">
    <property type="component" value="Unassembled WGS sequence"/>
</dbReference>
<gene>
    <name evidence="3" type="ORF">CMUS01_04050</name>
</gene>
<dbReference type="PANTHER" id="PTHR47260">
    <property type="entry name" value="UPF0644 PROTEIN PB2B4.06"/>
    <property type="match status" value="1"/>
</dbReference>
<evidence type="ECO:0000313" key="3">
    <source>
        <dbReference type="EMBL" id="KAF6840156.1"/>
    </source>
</evidence>
<dbReference type="InterPro" id="IPR029069">
    <property type="entry name" value="HotDog_dom_sf"/>
</dbReference>
<dbReference type="InterPro" id="IPR052061">
    <property type="entry name" value="PTE-AB_protein"/>
</dbReference>
<dbReference type="Pfam" id="PF03061">
    <property type="entry name" value="4HBT"/>
    <property type="match status" value="1"/>
</dbReference>
<dbReference type="SUPFAM" id="SSF54637">
    <property type="entry name" value="Thioesterase/thiol ester dehydrase-isomerase"/>
    <property type="match status" value="1"/>
</dbReference>
<comment type="caution">
    <text evidence="3">The sequence shown here is derived from an EMBL/GenBank/DDBJ whole genome shotgun (WGS) entry which is preliminary data.</text>
</comment>
<dbReference type="OrthoDB" id="506431at2759"/>
<proteinExistence type="predicted"/>
<feature type="domain" description="Thioesterase" evidence="2">
    <location>
        <begin position="233"/>
        <end position="282"/>
    </location>
</feature>
<evidence type="ECO:0000313" key="4">
    <source>
        <dbReference type="Proteomes" id="UP000639643"/>
    </source>
</evidence>
<evidence type="ECO:0000259" key="2">
    <source>
        <dbReference type="Pfam" id="PF03061"/>
    </source>
</evidence>
<dbReference type="InterPro" id="IPR006683">
    <property type="entry name" value="Thioestr_dom"/>
</dbReference>
<accession>A0A8H6U4J7</accession>
<feature type="compositionally biased region" description="Low complexity" evidence="1">
    <location>
        <begin position="21"/>
        <end position="35"/>
    </location>
</feature>
<feature type="compositionally biased region" description="Pro residues" evidence="1">
    <location>
        <begin position="36"/>
        <end position="47"/>
    </location>
</feature>
<dbReference type="Gene3D" id="3.10.129.10">
    <property type="entry name" value="Hotdog Thioesterase"/>
    <property type="match status" value="1"/>
</dbReference>
<name>A0A8H6U4J7_9PEZI</name>
<evidence type="ECO:0000256" key="1">
    <source>
        <dbReference type="SAM" id="MobiDB-lite"/>
    </source>
</evidence>
<dbReference type="CDD" id="cd03443">
    <property type="entry name" value="PaaI_thioesterase"/>
    <property type="match status" value="1"/>
</dbReference>
<feature type="region of interest" description="Disordered" evidence="1">
    <location>
        <begin position="21"/>
        <end position="47"/>
    </location>
</feature>
<protein>
    <submittedName>
        <fullName evidence="3">Thioesterase</fullName>
    </submittedName>
</protein>
<reference evidence="3" key="1">
    <citation type="journal article" date="2020" name="Phytopathology">
        <title>Genome Sequence Resources of Colletotrichum truncatum, C. plurivorum, C. musicola, and C. sojae: Four Species Pathogenic to Soybean (Glycine max).</title>
        <authorList>
            <person name="Rogerio F."/>
            <person name="Boufleur T.R."/>
            <person name="Ciampi-Guillardi M."/>
            <person name="Sukno S.A."/>
            <person name="Thon M.R."/>
            <person name="Massola Junior N.S."/>
            <person name="Baroncelli R."/>
        </authorList>
    </citation>
    <scope>NUCLEOTIDE SEQUENCE</scope>
    <source>
        <strain evidence="3">LFN0074</strain>
    </source>
</reference>
<keyword evidence="4" id="KW-1185">Reference proteome</keyword>
<sequence>MIPRTTARRLLRDLSSSPRAALRPFTTTPRSLLSPQRPPPANLPPSPLDLQQAAASAALKNLSHLTPAQITTLLSAAPPPPAAAPSRRSILLRRALWALFFFALGYKLTSDQMDSIRFLMPLLYPPQDFHPDDFSLIREEATADAVADVPALGAMASYVDVSSDGKQHLRMSNWDSWEPYEDFSAERRAKHLCAGTLNNPNALGLVHQVFRHRLTGELVLAVVFGQGTSGWPGVVHGGMTSTVMDEAMGRLAALRFSANTAVTATLRLDFKEPVTPGLPYIVRVHEMVPEVQLARSGGEDKTDRKLWVFGRMEAPDGAVAMEASGLFVVPKGVEVQPLGKRF</sequence>
<dbReference type="PANTHER" id="PTHR47260:SF1">
    <property type="entry name" value="UPF0644 PROTEIN PB2B4.06"/>
    <property type="match status" value="1"/>
</dbReference>